<dbReference type="PRINTS" id="PR00369">
    <property type="entry name" value="FLAVODOXIN"/>
</dbReference>
<dbReference type="InterPro" id="IPR001226">
    <property type="entry name" value="Flavodoxin_CS"/>
</dbReference>
<proteinExistence type="inferred from homology"/>
<comment type="function">
    <text evidence="8">Low-potential electron donor to a number of redox enzymes.</text>
</comment>
<evidence type="ECO:0000256" key="6">
    <source>
        <dbReference type="ARBA" id="ARBA00022982"/>
    </source>
</evidence>
<dbReference type="PROSITE" id="PS00201">
    <property type="entry name" value="FLAVODOXIN"/>
    <property type="match status" value="1"/>
</dbReference>
<dbReference type="InterPro" id="IPR029039">
    <property type="entry name" value="Flavoprotein-like_sf"/>
</dbReference>
<dbReference type="NCBIfam" id="NF006739">
    <property type="entry name" value="PRK09267.1-5"/>
    <property type="match status" value="1"/>
</dbReference>
<dbReference type="GO" id="GO:0010181">
    <property type="term" value="F:FMN binding"/>
    <property type="evidence" value="ECO:0007669"/>
    <property type="project" value="UniProtKB-UniRule"/>
</dbReference>
<evidence type="ECO:0000259" key="9">
    <source>
        <dbReference type="PROSITE" id="PS50902"/>
    </source>
</evidence>
<evidence type="ECO:0000256" key="7">
    <source>
        <dbReference type="ARBA" id="ARBA00023231"/>
    </source>
</evidence>
<dbReference type="Gene3D" id="3.40.50.360">
    <property type="match status" value="1"/>
</dbReference>
<sequence>MKKIGLFYGSTTGNTETAATAIAAALGIGNVTLHDIAETPPETLSSYDNIILGTSTWGFGELQDDWQNALSEIENLDFTGKTVAFFGLGNQYSYSDVFQDAMGILYETVHKKGADIVGAWPTAGYEFDESRAVVNDNFIGLALDNDNQPDRTPQRIEQWAGQLKNLFQ</sequence>
<dbReference type="AlphaFoldDB" id="B4S5L6"/>
<evidence type="ECO:0000256" key="3">
    <source>
        <dbReference type="ARBA" id="ARBA00022448"/>
    </source>
</evidence>
<keyword evidence="4 8" id="KW-0285">Flavoprotein</keyword>
<dbReference type="InterPro" id="IPR050619">
    <property type="entry name" value="Flavodoxin"/>
</dbReference>
<keyword evidence="7" id="KW-0535">Nitrogen fixation</keyword>
<comment type="cofactor">
    <cofactor evidence="1 8">
        <name>FMN</name>
        <dbReference type="ChEBI" id="CHEBI:58210"/>
    </cofactor>
</comment>
<keyword evidence="6 8" id="KW-0249">Electron transport</keyword>
<dbReference type="eggNOG" id="COG0716">
    <property type="taxonomic scope" value="Bacteria"/>
</dbReference>
<evidence type="ECO:0000313" key="11">
    <source>
        <dbReference type="Proteomes" id="UP000002725"/>
    </source>
</evidence>
<dbReference type="NCBIfam" id="NF006736">
    <property type="entry name" value="PRK09267.1-2"/>
    <property type="match status" value="1"/>
</dbReference>
<accession>B4S5L6</accession>
<dbReference type="SUPFAM" id="SSF52218">
    <property type="entry name" value="Flavoproteins"/>
    <property type="match status" value="1"/>
</dbReference>
<reference evidence="10" key="1">
    <citation type="submission" date="2008-06" db="EMBL/GenBank/DDBJ databases">
        <title>Complete sequence of chromosome of Prosthecochloris aestuarii DSM 271.</title>
        <authorList>
            <consortium name="US DOE Joint Genome Institute"/>
            <person name="Lucas S."/>
            <person name="Copeland A."/>
            <person name="Lapidus A."/>
            <person name="Glavina del Rio T."/>
            <person name="Dalin E."/>
            <person name="Tice H."/>
            <person name="Bruce D."/>
            <person name="Goodwin L."/>
            <person name="Pitluck S."/>
            <person name="Schmutz J."/>
            <person name="Larimer F."/>
            <person name="Land M."/>
            <person name="Hauser L."/>
            <person name="Kyrpides N."/>
            <person name="Anderson I."/>
            <person name="Liu Z."/>
            <person name="Li T."/>
            <person name="Zhao F."/>
            <person name="Overmann J."/>
            <person name="Bryant D.A."/>
            <person name="Richardson P."/>
        </authorList>
    </citation>
    <scope>NUCLEOTIDE SEQUENCE [LARGE SCALE GENOMIC DNA]</scope>
    <source>
        <strain evidence="10">DSM 271</strain>
    </source>
</reference>
<dbReference type="RefSeq" id="WP_012505150.1">
    <property type="nucleotide sequence ID" value="NC_011059.1"/>
</dbReference>
<organism evidence="10 11">
    <name type="scientific">Prosthecochloris aestuarii (strain DSM 271 / SK 413)</name>
    <dbReference type="NCBI Taxonomy" id="290512"/>
    <lineage>
        <taxon>Bacteria</taxon>
        <taxon>Pseudomonadati</taxon>
        <taxon>Chlorobiota</taxon>
        <taxon>Chlorobiia</taxon>
        <taxon>Chlorobiales</taxon>
        <taxon>Chlorobiaceae</taxon>
        <taxon>Prosthecochloris</taxon>
    </lineage>
</organism>
<dbReference type="InterPro" id="IPR001094">
    <property type="entry name" value="Flavdoxin-like"/>
</dbReference>
<dbReference type="GO" id="GO:0009055">
    <property type="term" value="F:electron transfer activity"/>
    <property type="evidence" value="ECO:0007669"/>
    <property type="project" value="UniProtKB-UniRule"/>
</dbReference>
<comment type="similarity">
    <text evidence="2 8">Belongs to the flavodoxin family.</text>
</comment>
<evidence type="ECO:0000256" key="1">
    <source>
        <dbReference type="ARBA" id="ARBA00001917"/>
    </source>
</evidence>
<dbReference type="PANTHER" id="PTHR42809">
    <property type="entry name" value="FLAVODOXIN 2"/>
    <property type="match status" value="1"/>
</dbReference>
<dbReference type="PANTHER" id="PTHR42809:SF1">
    <property type="entry name" value="FLAVODOXIN 1"/>
    <property type="match status" value="1"/>
</dbReference>
<protein>
    <recommendedName>
        <fullName evidence="8">Flavodoxin</fullName>
    </recommendedName>
</protein>
<dbReference type="Pfam" id="PF00258">
    <property type="entry name" value="Flavodoxin_1"/>
    <property type="match status" value="1"/>
</dbReference>
<dbReference type="STRING" id="290512.Paes_0557"/>
<dbReference type="InterPro" id="IPR010086">
    <property type="entry name" value="Flavodoxin_lc"/>
</dbReference>
<feature type="domain" description="Flavodoxin-like" evidence="9">
    <location>
        <begin position="4"/>
        <end position="164"/>
    </location>
</feature>
<dbReference type="HOGENOM" id="CLU_051402_1_0_10"/>
<keyword evidence="5 8" id="KW-0288">FMN</keyword>
<evidence type="ECO:0000313" key="10">
    <source>
        <dbReference type="EMBL" id="ACF45613.1"/>
    </source>
</evidence>
<keyword evidence="11" id="KW-1185">Reference proteome</keyword>
<evidence type="ECO:0000256" key="4">
    <source>
        <dbReference type="ARBA" id="ARBA00022630"/>
    </source>
</evidence>
<dbReference type="PROSITE" id="PS50902">
    <property type="entry name" value="FLAVODOXIN_LIKE"/>
    <property type="match status" value="1"/>
</dbReference>
<evidence type="ECO:0000256" key="2">
    <source>
        <dbReference type="ARBA" id="ARBA00005267"/>
    </source>
</evidence>
<evidence type="ECO:0000256" key="5">
    <source>
        <dbReference type="ARBA" id="ARBA00022643"/>
    </source>
</evidence>
<dbReference type="Proteomes" id="UP000002725">
    <property type="component" value="Chromosome"/>
</dbReference>
<gene>
    <name evidence="10" type="ordered locus">Paes_0557</name>
</gene>
<dbReference type="NCBIfam" id="NF006738">
    <property type="entry name" value="PRK09267.1-4"/>
    <property type="match status" value="1"/>
</dbReference>
<dbReference type="PIRSF" id="PIRSF038996">
    <property type="entry name" value="FldA"/>
    <property type="match status" value="1"/>
</dbReference>
<keyword evidence="3 8" id="KW-0813">Transport</keyword>
<dbReference type="NCBIfam" id="TIGR01752">
    <property type="entry name" value="flav_long"/>
    <property type="match status" value="1"/>
</dbReference>
<dbReference type="InterPro" id="IPR008254">
    <property type="entry name" value="Flavodoxin/NO_synth"/>
</dbReference>
<evidence type="ECO:0000256" key="8">
    <source>
        <dbReference type="PIRNR" id="PIRNR038996"/>
    </source>
</evidence>
<name>B4S5L6_PROA2</name>
<dbReference type="EMBL" id="CP001108">
    <property type="protein sequence ID" value="ACF45613.1"/>
    <property type="molecule type" value="Genomic_DNA"/>
</dbReference>
<dbReference type="KEGG" id="paa:Paes_0557"/>